<dbReference type="Proteomes" id="UP000675409">
    <property type="component" value="Unassembled WGS sequence"/>
</dbReference>
<protein>
    <recommendedName>
        <fullName evidence="3">V-type ATPase subunit</fullName>
    </recommendedName>
</protein>
<reference evidence="1 2" key="1">
    <citation type="journal article" date="2021" name="Arch. Microbiol.">
        <title>Myceligenerans indicum sp. nov., an actinobacterium isolated from mangrove sediment of Sundarbans, India.</title>
        <authorList>
            <person name="Asha K."/>
            <person name="Bhadury P."/>
        </authorList>
    </citation>
    <scope>NUCLEOTIDE SEQUENCE [LARGE SCALE GENOMIC DNA]</scope>
    <source>
        <strain evidence="1 2">I2</strain>
    </source>
</reference>
<evidence type="ECO:0008006" key="3">
    <source>
        <dbReference type="Google" id="ProtNLM"/>
    </source>
</evidence>
<organism evidence="1 2">
    <name type="scientific">Myceligenerans indicum</name>
    <dbReference type="NCBI Taxonomy" id="2593663"/>
    <lineage>
        <taxon>Bacteria</taxon>
        <taxon>Bacillati</taxon>
        <taxon>Actinomycetota</taxon>
        <taxon>Actinomycetes</taxon>
        <taxon>Micrococcales</taxon>
        <taxon>Promicromonosporaceae</taxon>
        <taxon>Myceligenerans</taxon>
    </lineage>
</organism>
<dbReference type="RefSeq" id="WP_201845232.1">
    <property type="nucleotide sequence ID" value="NZ_JABBYC010000003.1"/>
</dbReference>
<accession>A0ABS1LGQ1</accession>
<sequence length="307" mass="32912">MTVAWIAGNVRAAALLDRRVGSRRAREMATSSSLDRVLHALADGPYQREVRPGQDLAQAQHGIAAALLWHLRVLAGWQPRAGSEALRVLAGWFEAANVCEHARALAGLRAEEPYRLGALSLAWHRLAATTSTAELRSTLADSPWGDPGAGTPEAIAVAVWLGWADRVRSAVPAAAAWAAGGAALLVARHRFLDDAPLSEPAGRRAARVLGASAVAARSLGEFTTRLPTRARWSMSGVETVADLWTAEARWWTHVERDAQRLRRTPRFDPSAVIGVVALLAVDARRLRAALELAAHGGEPLEAYDAVV</sequence>
<dbReference type="EMBL" id="JABBYC010000003">
    <property type="protein sequence ID" value="MBL0885406.1"/>
    <property type="molecule type" value="Genomic_DNA"/>
</dbReference>
<comment type="caution">
    <text evidence="1">The sequence shown here is derived from an EMBL/GenBank/DDBJ whole genome shotgun (WGS) entry which is preliminary data.</text>
</comment>
<evidence type="ECO:0000313" key="2">
    <source>
        <dbReference type="Proteomes" id="UP000675409"/>
    </source>
</evidence>
<gene>
    <name evidence="1" type="ORF">HGK34_03770</name>
</gene>
<proteinExistence type="predicted"/>
<evidence type="ECO:0000313" key="1">
    <source>
        <dbReference type="EMBL" id="MBL0885406.1"/>
    </source>
</evidence>
<name>A0ABS1LGQ1_9MICO</name>
<keyword evidence="2" id="KW-1185">Reference proteome</keyword>